<dbReference type="InterPro" id="IPR047215">
    <property type="entry name" value="Galactose_mutarotase-like"/>
</dbReference>
<dbReference type="InterPro" id="IPR015443">
    <property type="entry name" value="Aldose_1-epimerase"/>
</dbReference>
<evidence type="ECO:0000313" key="10">
    <source>
        <dbReference type="Proteomes" id="UP000015480"/>
    </source>
</evidence>
<dbReference type="GO" id="GO:0006006">
    <property type="term" value="P:glucose metabolic process"/>
    <property type="evidence" value="ECO:0007669"/>
    <property type="project" value="TreeGrafter"/>
</dbReference>
<dbReference type="CDD" id="cd09019">
    <property type="entry name" value="galactose_mutarotase_like"/>
    <property type="match status" value="1"/>
</dbReference>
<dbReference type="eggNOG" id="COG2017">
    <property type="taxonomic scope" value="Bacteria"/>
</dbReference>
<dbReference type="InterPro" id="IPR008183">
    <property type="entry name" value="Aldose_1/G6P_1-epimerase"/>
</dbReference>
<comment type="catalytic activity">
    <reaction evidence="5">
        <text>alpha-D-glucose = beta-D-glucose</text>
        <dbReference type="Rhea" id="RHEA:10264"/>
        <dbReference type="ChEBI" id="CHEBI:15903"/>
        <dbReference type="ChEBI" id="CHEBI:17925"/>
        <dbReference type="EC" id="5.1.3.3"/>
    </reaction>
</comment>
<dbReference type="GO" id="GO:0033499">
    <property type="term" value="P:galactose catabolic process via UDP-galactose, Leloir pathway"/>
    <property type="evidence" value="ECO:0007669"/>
    <property type="project" value="TreeGrafter"/>
</dbReference>
<evidence type="ECO:0000313" key="9">
    <source>
        <dbReference type="EMBL" id="AGT10344.1"/>
    </source>
</evidence>
<evidence type="ECO:0000256" key="8">
    <source>
        <dbReference type="PIRSR" id="PIRSR005096-3"/>
    </source>
</evidence>
<feature type="binding site" evidence="8">
    <location>
        <begin position="72"/>
        <end position="73"/>
    </location>
    <ligand>
        <name>beta-D-galactose</name>
        <dbReference type="ChEBI" id="CHEBI:27667"/>
    </ligand>
</feature>
<gene>
    <name evidence="9" type="ORF">JCM7686_3309</name>
</gene>
<dbReference type="PATRIC" id="fig|1367847.3.peg.3337"/>
<feature type="active site" description="Proton acceptor" evidence="6">
    <location>
        <position position="296"/>
    </location>
</feature>
<dbReference type="GO" id="GO:0004034">
    <property type="term" value="F:aldose 1-epimerase activity"/>
    <property type="evidence" value="ECO:0007669"/>
    <property type="project" value="UniProtKB-EC"/>
</dbReference>
<reference evidence="9 10" key="1">
    <citation type="journal article" date="2014" name="BMC Genomics">
        <title>Architecture and functions of a multipartite genome of the methylotrophic bacterium Paracoccus aminophilus JCM 7686, containing primary and secondary chromids.</title>
        <authorList>
            <person name="Dziewit L."/>
            <person name="Czarnecki J."/>
            <person name="Wibberg D."/>
            <person name="Radlinska M."/>
            <person name="Mrozek P."/>
            <person name="Szymczak M."/>
            <person name="Schluter A."/>
            <person name="Puhler A."/>
            <person name="Bartosik D."/>
        </authorList>
    </citation>
    <scope>NUCLEOTIDE SEQUENCE [LARGE SCALE GENOMIC DNA]</scope>
    <source>
        <strain evidence="9">JCM 7686</strain>
    </source>
</reference>
<organism evidence="9 10">
    <name type="scientific">Paracoccus aminophilus JCM 7686</name>
    <dbReference type="NCBI Taxonomy" id="1367847"/>
    <lineage>
        <taxon>Bacteria</taxon>
        <taxon>Pseudomonadati</taxon>
        <taxon>Pseudomonadota</taxon>
        <taxon>Alphaproteobacteria</taxon>
        <taxon>Rhodobacterales</taxon>
        <taxon>Paracoccaceae</taxon>
        <taxon>Paracoccus</taxon>
    </lineage>
</organism>
<dbReference type="KEGG" id="pami:JCM7686_3309"/>
<dbReference type="Gene3D" id="2.70.98.10">
    <property type="match status" value="1"/>
</dbReference>
<dbReference type="PANTHER" id="PTHR10091:SF49">
    <property type="entry name" value="ALDOSE 1-EPIMERASE"/>
    <property type="match status" value="1"/>
</dbReference>
<feature type="active site" description="Proton donor" evidence="6">
    <location>
        <position position="170"/>
    </location>
</feature>
<proteinExistence type="inferred from homology"/>
<evidence type="ECO:0000256" key="1">
    <source>
        <dbReference type="ARBA" id="ARBA00005028"/>
    </source>
</evidence>
<dbReference type="STRING" id="1367847.JCM7686_3309"/>
<dbReference type="GO" id="GO:0030246">
    <property type="term" value="F:carbohydrate binding"/>
    <property type="evidence" value="ECO:0007669"/>
    <property type="project" value="InterPro"/>
</dbReference>
<keyword evidence="10" id="KW-1185">Reference proteome</keyword>
<dbReference type="Pfam" id="PF01263">
    <property type="entry name" value="Aldose_epim"/>
    <property type="match status" value="1"/>
</dbReference>
<dbReference type="PIRSF" id="PIRSF005096">
    <property type="entry name" value="GALM"/>
    <property type="match status" value="1"/>
</dbReference>
<name>S5XSB3_PARAH</name>
<dbReference type="InterPro" id="IPR011013">
    <property type="entry name" value="Gal_mutarotase_sf_dom"/>
</dbReference>
<evidence type="ECO:0000256" key="7">
    <source>
        <dbReference type="PIRSR" id="PIRSR005096-2"/>
    </source>
</evidence>
<evidence type="ECO:0000256" key="4">
    <source>
        <dbReference type="ARBA" id="ARBA00023277"/>
    </source>
</evidence>
<comment type="pathway">
    <text evidence="1 5">Carbohydrate metabolism; hexose metabolism.</text>
</comment>
<dbReference type="Proteomes" id="UP000015480">
    <property type="component" value="Chromosome"/>
</dbReference>
<feature type="binding site" evidence="7">
    <location>
        <position position="232"/>
    </location>
    <ligand>
        <name>beta-D-galactose</name>
        <dbReference type="ChEBI" id="CHEBI:27667"/>
    </ligand>
</feature>
<dbReference type="SUPFAM" id="SSF74650">
    <property type="entry name" value="Galactose mutarotase-like"/>
    <property type="match status" value="1"/>
</dbReference>
<evidence type="ECO:0000256" key="3">
    <source>
        <dbReference type="ARBA" id="ARBA00023235"/>
    </source>
</evidence>
<accession>S5XSB3</accession>
<evidence type="ECO:0000256" key="6">
    <source>
        <dbReference type="PIRSR" id="PIRSR005096-1"/>
    </source>
</evidence>
<comment type="similarity">
    <text evidence="2 5">Belongs to the aldose epimerase family.</text>
</comment>
<evidence type="ECO:0000256" key="2">
    <source>
        <dbReference type="ARBA" id="ARBA00006206"/>
    </source>
</evidence>
<dbReference type="RefSeq" id="WP_020951980.1">
    <property type="nucleotide sequence ID" value="NC_022041.1"/>
</dbReference>
<protein>
    <recommendedName>
        <fullName evidence="5">Aldose 1-epimerase</fullName>
        <ecNumber evidence="5">5.1.3.3</ecNumber>
    </recommendedName>
</protein>
<dbReference type="InterPro" id="IPR014718">
    <property type="entry name" value="GH-type_carb-bd"/>
</dbReference>
<keyword evidence="4 5" id="KW-0119">Carbohydrate metabolism</keyword>
<dbReference type="EMBL" id="CP006650">
    <property type="protein sequence ID" value="AGT10344.1"/>
    <property type="molecule type" value="Genomic_DNA"/>
</dbReference>
<sequence>MTAFGVLPDGQPVEQITISGHGLTASVLTFGARLQDLRLKGIRHPLVLGFPDLEPYFEEGLYFGAIVGRFANRIGEGRARIGETEYQLDRNFLGKHLLHGGSAGTAARNWRIHAVSDDSVTLSDRLPQGDMGFPGNLDIRVTYTVVAGPSLQITIAAMSDAETLCNFAQHSYFNLDGTADVTGHYLQILAPDYTPVDAELIPTGAVAPLAGTAFDFWHPRLLDEVDVLAELDHNFCIASARLPQPVPAARLSAGVLTMEITSTEPGIQAYAGAYQRPGAPGLAGLPYGPNAGIALESQLWPDAPNHPHFPDALLRPGETYLQETCLTFSRRDL</sequence>
<dbReference type="UniPathway" id="UPA00242"/>
<dbReference type="OrthoDB" id="9779408at2"/>
<dbReference type="AlphaFoldDB" id="S5XSB3"/>
<keyword evidence="3 5" id="KW-0413">Isomerase</keyword>
<dbReference type="PANTHER" id="PTHR10091">
    <property type="entry name" value="ALDOSE-1-EPIMERASE"/>
    <property type="match status" value="1"/>
</dbReference>
<feature type="binding site" evidence="8">
    <location>
        <begin position="170"/>
        <end position="172"/>
    </location>
    <ligand>
        <name>beta-D-galactose</name>
        <dbReference type="ChEBI" id="CHEBI:27667"/>
    </ligand>
</feature>
<evidence type="ECO:0000256" key="5">
    <source>
        <dbReference type="PIRNR" id="PIRNR005096"/>
    </source>
</evidence>
<dbReference type="EC" id="5.1.3.3" evidence="5"/>
<dbReference type="HOGENOM" id="CLU_031753_1_0_5"/>